<feature type="region of interest" description="Disordered" evidence="1">
    <location>
        <begin position="157"/>
        <end position="215"/>
    </location>
</feature>
<dbReference type="PANTHER" id="PTHR31722">
    <property type="entry name" value="OS06G0675200 PROTEIN"/>
    <property type="match status" value="1"/>
</dbReference>
<dbReference type="AlphaFoldDB" id="A0AAD4IUM8"/>
<evidence type="ECO:0000313" key="3">
    <source>
        <dbReference type="Proteomes" id="UP001190926"/>
    </source>
</evidence>
<dbReference type="EMBL" id="SDAM02001963">
    <property type="protein sequence ID" value="KAH6821641.1"/>
    <property type="molecule type" value="Genomic_DNA"/>
</dbReference>
<evidence type="ECO:0000313" key="2">
    <source>
        <dbReference type="EMBL" id="KAH6821641.1"/>
    </source>
</evidence>
<organism evidence="2 3">
    <name type="scientific">Perilla frutescens var. hirtella</name>
    <name type="common">Perilla citriodora</name>
    <name type="synonym">Perilla setoyensis</name>
    <dbReference type="NCBI Taxonomy" id="608512"/>
    <lineage>
        <taxon>Eukaryota</taxon>
        <taxon>Viridiplantae</taxon>
        <taxon>Streptophyta</taxon>
        <taxon>Embryophyta</taxon>
        <taxon>Tracheophyta</taxon>
        <taxon>Spermatophyta</taxon>
        <taxon>Magnoliopsida</taxon>
        <taxon>eudicotyledons</taxon>
        <taxon>Gunneridae</taxon>
        <taxon>Pentapetalae</taxon>
        <taxon>asterids</taxon>
        <taxon>lamiids</taxon>
        <taxon>Lamiales</taxon>
        <taxon>Lamiaceae</taxon>
        <taxon>Nepetoideae</taxon>
        <taxon>Elsholtzieae</taxon>
        <taxon>Perilla</taxon>
    </lineage>
</organism>
<sequence length="251" mass="27741">MVSLDDSLHSLSAHSDEAGSSPRISFSSEFLDESNFITICPNPQAEREREAERARAAARNVDFEFLSGNLTDKMITADELISEGKLLPFWQIHHAEKLSMISLKSDGGADKASQEIEASKLKEESRISWFIDEDPSPRPPKCTVLWKELLKLKKQRPSTLSPSISSSSSSSSSSSRISVADIPSGDERKERNMREKVCSKRGKKGQERERSSRSVSIRIRPVLNVPICTAAAKNAAALPPLFSLRKGKLDS</sequence>
<name>A0AAD4IUM8_PERFH</name>
<dbReference type="PANTHER" id="PTHR31722:SF2">
    <property type="entry name" value="DNA CROSS-LINK REPAIR 1 PROTEIN-LIKE"/>
    <property type="match status" value="1"/>
</dbReference>
<feature type="compositionally biased region" description="Basic and acidic residues" evidence="1">
    <location>
        <begin position="185"/>
        <end position="212"/>
    </location>
</feature>
<feature type="compositionally biased region" description="Low complexity" evidence="1">
    <location>
        <begin position="157"/>
        <end position="183"/>
    </location>
</feature>
<protein>
    <submittedName>
        <fullName evidence="2">Uncharacterized protein</fullName>
    </submittedName>
</protein>
<gene>
    <name evidence="2" type="ORF">C2S53_017780</name>
</gene>
<proteinExistence type="predicted"/>
<accession>A0AAD4IUM8</accession>
<reference evidence="2 3" key="1">
    <citation type="journal article" date="2021" name="Nat. Commun.">
        <title>Incipient diploidization of the medicinal plant Perilla within 10,000 years.</title>
        <authorList>
            <person name="Zhang Y."/>
            <person name="Shen Q."/>
            <person name="Leng L."/>
            <person name="Zhang D."/>
            <person name="Chen S."/>
            <person name="Shi Y."/>
            <person name="Ning Z."/>
            <person name="Chen S."/>
        </authorList>
    </citation>
    <scope>NUCLEOTIDE SEQUENCE [LARGE SCALE GENOMIC DNA]</scope>
    <source>
        <strain evidence="3">cv. PC099</strain>
    </source>
</reference>
<dbReference type="Proteomes" id="UP001190926">
    <property type="component" value="Unassembled WGS sequence"/>
</dbReference>
<keyword evidence="3" id="KW-1185">Reference proteome</keyword>
<comment type="caution">
    <text evidence="2">The sequence shown here is derived from an EMBL/GenBank/DDBJ whole genome shotgun (WGS) entry which is preliminary data.</text>
</comment>
<evidence type="ECO:0000256" key="1">
    <source>
        <dbReference type="SAM" id="MobiDB-lite"/>
    </source>
</evidence>